<dbReference type="PROSITE" id="PS50109">
    <property type="entry name" value="HIS_KIN"/>
    <property type="match status" value="1"/>
</dbReference>
<dbReference type="PANTHER" id="PTHR42878">
    <property type="entry name" value="TWO-COMPONENT HISTIDINE KINASE"/>
    <property type="match status" value="1"/>
</dbReference>
<dbReference type="SUPFAM" id="SSF55874">
    <property type="entry name" value="ATPase domain of HSP90 chaperone/DNA topoisomerase II/histidine kinase"/>
    <property type="match status" value="1"/>
</dbReference>
<keyword evidence="5" id="KW-0808">Transferase</keyword>
<evidence type="ECO:0000256" key="6">
    <source>
        <dbReference type="ARBA" id="ARBA00022741"/>
    </source>
</evidence>
<keyword evidence="6" id="KW-0547">Nucleotide-binding</keyword>
<keyword evidence="8" id="KW-0067">ATP-binding</keyword>
<dbReference type="InterPro" id="IPR005467">
    <property type="entry name" value="His_kinase_dom"/>
</dbReference>
<evidence type="ECO:0000256" key="2">
    <source>
        <dbReference type="ARBA" id="ARBA00004236"/>
    </source>
</evidence>
<feature type="transmembrane region" description="Helical" evidence="11">
    <location>
        <begin position="20"/>
        <end position="40"/>
    </location>
</feature>
<evidence type="ECO:0000256" key="3">
    <source>
        <dbReference type="ARBA" id="ARBA00012438"/>
    </source>
</evidence>
<name>A0ABY3RS98_9MICO</name>
<dbReference type="EC" id="2.7.13.3" evidence="3"/>
<dbReference type="SUPFAM" id="SSF47384">
    <property type="entry name" value="Homodimeric domain of signal transducing histidine kinase"/>
    <property type="match status" value="1"/>
</dbReference>
<comment type="subcellular location">
    <subcellularLocation>
        <location evidence="2">Cell membrane</location>
    </subcellularLocation>
</comment>
<evidence type="ECO:0000313" key="13">
    <source>
        <dbReference type="EMBL" id="UGS26682.1"/>
    </source>
</evidence>
<dbReference type="Gene3D" id="1.10.287.130">
    <property type="match status" value="1"/>
</dbReference>
<dbReference type="SMART" id="SM00387">
    <property type="entry name" value="HATPase_c"/>
    <property type="match status" value="1"/>
</dbReference>
<dbReference type="InterPro" id="IPR036890">
    <property type="entry name" value="HATPase_C_sf"/>
</dbReference>
<gene>
    <name evidence="13" type="ORF">K8F61_00105</name>
</gene>
<evidence type="ECO:0000256" key="8">
    <source>
        <dbReference type="ARBA" id="ARBA00022840"/>
    </source>
</evidence>
<evidence type="ECO:0000256" key="11">
    <source>
        <dbReference type="SAM" id="Phobius"/>
    </source>
</evidence>
<keyword evidence="11" id="KW-0472">Membrane</keyword>
<dbReference type="InterPro" id="IPR004358">
    <property type="entry name" value="Sig_transdc_His_kin-like_C"/>
</dbReference>
<evidence type="ECO:0000256" key="1">
    <source>
        <dbReference type="ARBA" id="ARBA00000085"/>
    </source>
</evidence>
<dbReference type="PANTHER" id="PTHR42878:SF7">
    <property type="entry name" value="SENSOR HISTIDINE KINASE GLRK"/>
    <property type="match status" value="1"/>
</dbReference>
<evidence type="ECO:0000256" key="5">
    <source>
        <dbReference type="ARBA" id="ARBA00022679"/>
    </source>
</evidence>
<keyword evidence="11" id="KW-1133">Transmembrane helix</keyword>
<dbReference type="Pfam" id="PF00512">
    <property type="entry name" value="HisKA"/>
    <property type="match status" value="1"/>
</dbReference>
<evidence type="ECO:0000256" key="10">
    <source>
        <dbReference type="ARBA" id="ARBA00039401"/>
    </source>
</evidence>
<dbReference type="Pfam" id="PF02518">
    <property type="entry name" value="HATPase_c"/>
    <property type="match status" value="1"/>
</dbReference>
<evidence type="ECO:0000256" key="4">
    <source>
        <dbReference type="ARBA" id="ARBA00022553"/>
    </source>
</evidence>
<feature type="transmembrane region" description="Helical" evidence="11">
    <location>
        <begin position="52"/>
        <end position="77"/>
    </location>
</feature>
<evidence type="ECO:0000313" key="14">
    <source>
        <dbReference type="Proteomes" id="UP001199642"/>
    </source>
</evidence>
<dbReference type="InterPro" id="IPR050351">
    <property type="entry name" value="BphY/WalK/GraS-like"/>
</dbReference>
<dbReference type="InterPro" id="IPR036097">
    <property type="entry name" value="HisK_dim/P_sf"/>
</dbReference>
<keyword evidence="9" id="KW-0902">Two-component regulatory system</keyword>
<dbReference type="CDD" id="cd00075">
    <property type="entry name" value="HATPase"/>
    <property type="match status" value="1"/>
</dbReference>
<evidence type="ECO:0000259" key="12">
    <source>
        <dbReference type="PROSITE" id="PS50109"/>
    </source>
</evidence>
<organism evidence="13 14">
    <name type="scientific">Microbacterium resistens</name>
    <dbReference type="NCBI Taxonomy" id="156977"/>
    <lineage>
        <taxon>Bacteria</taxon>
        <taxon>Bacillati</taxon>
        <taxon>Actinomycetota</taxon>
        <taxon>Actinomycetes</taxon>
        <taxon>Micrococcales</taxon>
        <taxon>Microbacteriaceae</taxon>
        <taxon>Microbacterium</taxon>
    </lineage>
</organism>
<dbReference type="PRINTS" id="PR00344">
    <property type="entry name" value="BCTRLSENSOR"/>
</dbReference>
<evidence type="ECO:0000256" key="9">
    <source>
        <dbReference type="ARBA" id="ARBA00023012"/>
    </source>
</evidence>
<feature type="domain" description="Histidine kinase" evidence="12">
    <location>
        <begin position="107"/>
        <end position="317"/>
    </location>
</feature>
<dbReference type="GO" id="GO:0016301">
    <property type="term" value="F:kinase activity"/>
    <property type="evidence" value="ECO:0007669"/>
    <property type="project" value="UniProtKB-KW"/>
</dbReference>
<comment type="catalytic activity">
    <reaction evidence="1">
        <text>ATP + protein L-histidine = ADP + protein N-phospho-L-histidine.</text>
        <dbReference type="EC" id="2.7.13.3"/>
    </reaction>
</comment>
<dbReference type="SMART" id="SM00388">
    <property type="entry name" value="HisKA"/>
    <property type="match status" value="1"/>
</dbReference>
<dbReference type="InterPro" id="IPR003661">
    <property type="entry name" value="HisK_dim/P_dom"/>
</dbReference>
<proteinExistence type="predicted"/>
<reference evidence="13 14" key="1">
    <citation type="submission" date="2023-01" db="EMBL/GenBank/DDBJ databases">
        <title>Characterization of estradiol degrading bacteria Microbacterium sp. MZT7 and reveal degrading genes through genome analysis.</title>
        <authorList>
            <person name="Hao P."/>
            <person name="Gao Y."/>
        </authorList>
    </citation>
    <scope>NUCLEOTIDE SEQUENCE [LARGE SCALE GENOMIC DNA]</scope>
    <source>
        <strain evidence="13 14">MZT7</strain>
    </source>
</reference>
<accession>A0ABY3RS98</accession>
<keyword evidence="7 13" id="KW-0418">Kinase</keyword>
<keyword evidence="4" id="KW-0597">Phosphoprotein</keyword>
<keyword evidence="14" id="KW-1185">Reference proteome</keyword>
<dbReference type="EMBL" id="CP082781">
    <property type="protein sequence ID" value="UGS26682.1"/>
    <property type="molecule type" value="Genomic_DNA"/>
</dbReference>
<evidence type="ECO:0000256" key="7">
    <source>
        <dbReference type="ARBA" id="ARBA00022777"/>
    </source>
</evidence>
<sequence length="317" mass="33100">MSGPEDPSGPAPRRSRAPWAWAPALVPAVLGTVVGLVLLLSGDARRLEIGVAVPALVIGAGVLLTALALLALGGIVLRSRRSARATRRAAEDAARKEREGHRRFLARLDHELKNPITAIRATAVAAQNGAAPVDAWPTVDAQAAKLSGLVRDLRKLAELETRELETEAVDLELLVTEAVAALGAQDPSVAARMSVAVTRVPWPVPTVRADPDLLSLALDNVLGNAAKYAADGPLEVRLREEAGWAVIEVADTGRGIPAADLPHVFDELARAANARDVAGSGIGLTLVATVLRRHGGDVALRSAEGAGTVVTLRLPLR</sequence>
<dbReference type="Gene3D" id="3.30.565.10">
    <property type="entry name" value="Histidine kinase-like ATPase, C-terminal domain"/>
    <property type="match status" value="1"/>
</dbReference>
<dbReference type="InterPro" id="IPR003594">
    <property type="entry name" value="HATPase_dom"/>
</dbReference>
<keyword evidence="11" id="KW-0812">Transmembrane</keyword>
<dbReference type="RefSeq" id="WP_231820285.1">
    <property type="nucleotide sequence ID" value="NZ_CP082781.1"/>
</dbReference>
<dbReference type="CDD" id="cd00082">
    <property type="entry name" value="HisKA"/>
    <property type="match status" value="1"/>
</dbReference>
<dbReference type="Proteomes" id="UP001199642">
    <property type="component" value="Chromosome"/>
</dbReference>
<protein>
    <recommendedName>
        <fullName evidence="10">Sensor-like histidine kinase SenX3</fullName>
        <ecNumber evidence="3">2.7.13.3</ecNumber>
    </recommendedName>
</protein>